<dbReference type="Proteomes" id="UP000434172">
    <property type="component" value="Unassembled WGS sequence"/>
</dbReference>
<organism evidence="2 3">
    <name type="scientific">Colletotrichum asianum</name>
    <dbReference type="NCBI Taxonomy" id="702518"/>
    <lineage>
        <taxon>Eukaryota</taxon>
        <taxon>Fungi</taxon>
        <taxon>Dikarya</taxon>
        <taxon>Ascomycota</taxon>
        <taxon>Pezizomycotina</taxon>
        <taxon>Sordariomycetes</taxon>
        <taxon>Hypocreomycetidae</taxon>
        <taxon>Glomerellales</taxon>
        <taxon>Glomerellaceae</taxon>
        <taxon>Colletotrichum</taxon>
        <taxon>Colletotrichum gloeosporioides species complex</taxon>
    </lineage>
</organism>
<reference evidence="2 3" key="1">
    <citation type="submission" date="2019-12" db="EMBL/GenBank/DDBJ databases">
        <title>A genome sequence resource for the geographically widespread anthracnose pathogen Colletotrichum asianum.</title>
        <authorList>
            <person name="Meng Y."/>
        </authorList>
    </citation>
    <scope>NUCLEOTIDE SEQUENCE [LARGE SCALE GENOMIC DNA]</scope>
    <source>
        <strain evidence="2 3">ICMP 18580</strain>
    </source>
</reference>
<sequence>MTLLAFACCSWLSASPYSSPLLIVSPPLVPSPVFLPTLPYLTYLVPT</sequence>
<feature type="chain" id="PRO_5034851848" evidence="1">
    <location>
        <begin position="17"/>
        <end position="47"/>
    </location>
</feature>
<gene>
    <name evidence="2" type="ORF">GQ607_010758</name>
</gene>
<feature type="signal peptide" evidence="1">
    <location>
        <begin position="1"/>
        <end position="16"/>
    </location>
</feature>
<comment type="caution">
    <text evidence="2">The sequence shown here is derived from an EMBL/GenBank/DDBJ whole genome shotgun (WGS) entry which is preliminary data.</text>
</comment>
<evidence type="ECO:0000313" key="2">
    <source>
        <dbReference type="EMBL" id="KAF0322032.1"/>
    </source>
</evidence>
<keyword evidence="3" id="KW-1185">Reference proteome</keyword>
<dbReference type="AlphaFoldDB" id="A0A8H3WA36"/>
<evidence type="ECO:0000313" key="3">
    <source>
        <dbReference type="Proteomes" id="UP000434172"/>
    </source>
</evidence>
<accession>A0A8H3WA36</accession>
<name>A0A8H3WA36_9PEZI</name>
<protein>
    <submittedName>
        <fullName evidence="2">Uncharacterized protein</fullName>
    </submittedName>
</protein>
<keyword evidence="1" id="KW-0732">Signal</keyword>
<proteinExistence type="predicted"/>
<evidence type="ECO:0000256" key="1">
    <source>
        <dbReference type="SAM" id="SignalP"/>
    </source>
</evidence>
<dbReference type="EMBL" id="WOWK01000065">
    <property type="protein sequence ID" value="KAF0322032.1"/>
    <property type="molecule type" value="Genomic_DNA"/>
</dbReference>